<evidence type="ECO:0000313" key="3">
    <source>
        <dbReference type="Proteomes" id="UP001501536"/>
    </source>
</evidence>
<dbReference type="RefSeq" id="WP_344885440.1">
    <property type="nucleotide sequence ID" value="NZ_BAABCJ010000007.1"/>
</dbReference>
<comment type="caution">
    <text evidence="2">The sequence shown here is derived from an EMBL/GenBank/DDBJ whole genome shotgun (WGS) entry which is preliminary data.</text>
</comment>
<name>A0ABP7DZ39_9MICC</name>
<feature type="region of interest" description="Disordered" evidence="1">
    <location>
        <begin position="98"/>
        <end position="180"/>
    </location>
</feature>
<reference evidence="3" key="1">
    <citation type="journal article" date="2019" name="Int. J. Syst. Evol. Microbiol.">
        <title>The Global Catalogue of Microorganisms (GCM) 10K type strain sequencing project: providing services to taxonomists for standard genome sequencing and annotation.</title>
        <authorList>
            <consortium name="The Broad Institute Genomics Platform"/>
            <consortium name="The Broad Institute Genome Sequencing Center for Infectious Disease"/>
            <person name="Wu L."/>
            <person name="Ma J."/>
        </authorList>
    </citation>
    <scope>NUCLEOTIDE SEQUENCE [LARGE SCALE GENOMIC DNA]</scope>
    <source>
        <strain evidence="3">JCM 16961</strain>
    </source>
</reference>
<protein>
    <submittedName>
        <fullName evidence="2">Uncharacterized protein</fullName>
    </submittedName>
</protein>
<gene>
    <name evidence="2" type="ORF">GCM10022377_25760</name>
</gene>
<sequence length="337" mass="35944">MLEALFWVLIPLLVLTLLWWGVSTLRKRNAADVAAHVTAEGAREASARLNADQHRAIYRQLGTGNFLAAVQEYQRATGERSVKTCIIAVRSLEQYPQIHGPRDVMDAAQDGPDPRDAGSAAETGAPSPRPQSDSGAEPEASAADDRNEDAGPADAEHPEAGATPQRQPAGPAPAGDLVIPSDWTEQFGSEADRRVATYKITEQVDGEAREFSTADLPPAEADQFQSMMRDRDYEGAAELFADFSGLTKEKIQPLLESAPAAQNGGIGDGVSDFGFEGEGPNGPVSFNSADLPPAQRVEFLEHLGAGRLEEAGRIVVDFTGLPEAVVRQVLTSFQGGK</sequence>
<organism evidence="2 3">
    <name type="scientific">Zhihengliuella alba</name>
    <dbReference type="NCBI Taxonomy" id="547018"/>
    <lineage>
        <taxon>Bacteria</taxon>
        <taxon>Bacillati</taxon>
        <taxon>Actinomycetota</taxon>
        <taxon>Actinomycetes</taxon>
        <taxon>Micrococcales</taxon>
        <taxon>Micrococcaceae</taxon>
        <taxon>Zhihengliuella</taxon>
    </lineage>
</organism>
<dbReference type="EMBL" id="BAABCJ010000007">
    <property type="protein sequence ID" value="GAA3711129.1"/>
    <property type="molecule type" value="Genomic_DNA"/>
</dbReference>
<evidence type="ECO:0000256" key="1">
    <source>
        <dbReference type="SAM" id="MobiDB-lite"/>
    </source>
</evidence>
<feature type="compositionally biased region" description="Basic and acidic residues" evidence="1">
    <location>
        <begin position="143"/>
        <end position="159"/>
    </location>
</feature>
<keyword evidence="3" id="KW-1185">Reference proteome</keyword>
<proteinExistence type="predicted"/>
<evidence type="ECO:0000313" key="2">
    <source>
        <dbReference type="EMBL" id="GAA3711129.1"/>
    </source>
</evidence>
<feature type="compositionally biased region" description="Low complexity" evidence="1">
    <location>
        <begin position="160"/>
        <end position="175"/>
    </location>
</feature>
<dbReference type="Proteomes" id="UP001501536">
    <property type="component" value="Unassembled WGS sequence"/>
</dbReference>
<accession>A0ABP7DZ39</accession>